<gene>
    <name evidence="1" type="ORF">FBU59_006832</name>
</gene>
<feature type="non-terminal residue" evidence="1">
    <location>
        <position position="142"/>
    </location>
</feature>
<evidence type="ECO:0000313" key="1">
    <source>
        <dbReference type="EMBL" id="KAJ1931091.1"/>
    </source>
</evidence>
<dbReference type="EMBL" id="JANBPW010006177">
    <property type="protein sequence ID" value="KAJ1931091.1"/>
    <property type="molecule type" value="Genomic_DNA"/>
</dbReference>
<organism evidence="1 2">
    <name type="scientific">Linderina macrospora</name>
    <dbReference type="NCBI Taxonomy" id="4868"/>
    <lineage>
        <taxon>Eukaryota</taxon>
        <taxon>Fungi</taxon>
        <taxon>Fungi incertae sedis</taxon>
        <taxon>Zoopagomycota</taxon>
        <taxon>Kickxellomycotina</taxon>
        <taxon>Kickxellomycetes</taxon>
        <taxon>Kickxellales</taxon>
        <taxon>Kickxellaceae</taxon>
        <taxon>Linderina</taxon>
    </lineage>
</organism>
<evidence type="ECO:0000313" key="2">
    <source>
        <dbReference type="Proteomes" id="UP001150603"/>
    </source>
</evidence>
<dbReference type="Proteomes" id="UP001150603">
    <property type="component" value="Unassembled WGS sequence"/>
</dbReference>
<sequence>MKAQALETYTVRDVLKSRGTPTLNYTVSEGDTVQDALALMYAHDIVSLPVFERCKGADGRYAFIDIVSLYDLRDYITLAPGLEDEVQFQLLSGRPSGSPTVLQDSIEQVLRMRKHAAQVISADASLEDLLTLFTSHGQHRVL</sequence>
<comment type="caution">
    <text evidence="1">The sequence shown here is derived from an EMBL/GenBank/DDBJ whole genome shotgun (WGS) entry which is preliminary data.</text>
</comment>
<name>A0ACC1IYX8_9FUNG</name>
<protein>
    <submittedName>
        <fullName evidence="1">Uncharacterized protein</fullName>
    </submittedName>
</protein>
<reference evidence="1" key="1">
    <citation type="submission" date="2022-07" db="EMBL/GenBank/DDBJ databases">
        <title>Phylogenomic reconstructions and comparative analyses of Kickxellomycotina fungi.</title>
        <authorList>
            <person name="Reynolds N.K."/>
            <person name="Stajich J.E."/>
            <person name="Barry K."/>
            <person name="Grigoriev I.V."/>
            <person name="Crous P."/>
            <person name="Smith M.E."/>
        </authorList>
    </citation>
    <scope>NUCLEOTIDE SEQUENCE</scope>
    <source>
        <strain evidence="1">NRRL 5244</strain>
    </source>
</reference>
<proteinExistence type="predicted"/>
<accession>A0ACC1IYX8</accession>
<keyword evidence="2" id="KW-1185">Reference proteome</keyword>